<evidence type="ECO:0000313" key="3">
    <source>
        <dbReference type="Proteomes" id="UP000198968"/>
    </source>
</evidence>
<dbReference type="EMBL" id="FOVG01000008">
    <property type="protein sequence ID" value="SFO54363.1"/>
    <property type="molecule type" value="Genomic_DNA"/>
</dbReference>
<reference evidence="3" key="1">
    <citation type="submission" date="2016-10" db="EMBL/GenBank/DDBJ databases">
        <authorList>
            <person name="Varghese N."/>
            <person name="Submissions S."/>
        </authorList>
    </citation>
    <scope>NUCLEOTIDE SEQUENCE [LARGE SCALE GENOMIC DNA]</scope>
    <source>
        <strain evidence="3">OV426</strain>
    </source>
</reference>
<accession>A0A1I5I1E5</accession>
<feature type="transmembrane region" description="Helical" evidence="1">
    <location>
        <begin position="6"/>
        <end position="24"/>
    </location>
</feature>
<sequence length="162" mass="19004">MSIRKISIFIFLVIILAFFYLKFFNSPKIIAIHGSGANRELLAKNIPFTDSDKIKWWDNNGVKTISSPETYNVSIWKFDGKYQKLAPKNSGLFPDHDIDYLLCFDDMKTEKYCIDKSSWLMDITKTKDGYTYYRFDGESYYRKPSGELIEGERFTTTIRPVR</sequence>
<keyword evidence="1" id="KW-1133">Transmembrane helix</keyword>
<evidence type="ECO:0000313" key="2">
    <source>
        <dbReference type="EMBL" id="SFO54363.1"/>
    </source>
</evidence>
<name>A0A1I5I1E5_9GAMM</name>
<keyword evidence="1" id="KW-0812">Transmembrane</keyword>
<dbReference type="RefSeq" id="WP_090967225.1">
    <property type="nucleotide sequence ID" value="NZ_FOVG01000008.1"/>
</dbReference>
<dbReference type="Proteomes" id="UP000198968">
    <property type="component" value="Unassembled WGS sequence"/>
</dbReference>
<evidence type="ECO:0000256" key="1">
    <source>
        <dbReference type="SAM" id="Phobius"/>
    </source>
</evidence>
<dbReference type="AlphaFoldDB" id="A0A1I5I1E5"/>
<dbReference type="InterPro" id="IPR010351">
    <property type="entry name" value="DUF943"/>
</dbReference>
<dbReference type="OrthoDB" id="6545484at2"/>
<gene>
    <name evidence="2" type="ORF">SAMN05428971_4424</name>
</gene>
<keyword evidence="3" id="KW-1185">Reference proteome</keyword>
<protein>
    <submittedName>
        <fullName evidence="2">Putative membrane protein</fullName>
    </submittedName>
</protein>
<proteinExistence type="predicted"/>
<keyword evidence="1" id="KW-0472">Membrane</keyword>
<organism evidence="2 3">
    <name type="scientific">Candidatus Pantoea varia</name>
    <dbReference type="NCBI Taxonomy" id="1881036"/>
    <lineage>
        <taxon>Bacteria</taxon>
        <taxon>Pseudomonadati</taxon>
        <taxon>Pseudomonadota</taxon>
        <taxon>Gammaproteobacteria</taxon>
        <taxon>Enterobacterales</taxon>
        <taxon>Erwiniaceae</taxon>
        <taxon>Pantoea</taxon>
    </lineage>
</organism>
<dbReference type="Pfam" id="PF06092">
    <property type="entry name" value="DUF943"/>
    <property type="match status" value="1"/>
</dbReference>